<dbReference type="InterPro" id="IPR021460">
    <property type="entry name" value="DUF3112"/>
</dbReference>
<feature type="transmembrane region" description="Helical" evidence="1">
    <location>
        <begin position="260"/>
        <end position="278"/>
    </location>
</feature>
<dbReference type="Pfam" id="PF11309">
    <property type="entry name" value="DUF3112"/>
    <property type="match status" value="1"/>
</dbReference>
<dbReference type="EMBL" id="JAFEKC020000019">
    <property type="protein sequence ID" value="KAK0508892.1"/>
    <property type="molecule type" value="Genomic_DNA"/>
</dbReference>
<keyword evidence="1" id="KW-0472">Membrane</keyword>
<evidence type="ECO:0000256" key="1">
    <source>
        <dbReference type="SAM" id="Phobius"/>
    </source>
</evidence>
<dbReference type="PANTHER" id="PTHR35184">
    <property type="entry name" value="YALI0C10208P"/>
    <property type="match status" value="1"/>
</dbReference>
<accession>A0AA39QTE3</accession>
<feature type="transmembrane region" description="Helical" evidence="1">
    <location>
        <begin position="97"/>
        <end position="123"/>
    </location>
</feature>
<dbReference type="Proteomes" id="UP001166286">
    <property type="component" value="Unassembled WGS sequence"/>
</dbReference>
<organism evidence="2 3">
    <name type="scientific">Cladonia borealis</name>
    <dbReference type="NCBI Taxonomy" id="184061"/>
    <lineage>
        <taxon>Eukaryota</taxon>
        <taxon>Fungi</taxon>
        <taxon>Dikarya</taxon>
        <taxon>Ascomycota</taxon>
        <taxon>Pezizomycotina</taxon>
        <taxon>Lecanoromycetes</taxon>
        <taxon>OSLEUM clade</taxon>
        <taxon>Lecanoromycetidae</taxon>
        <taxon>Lecanorales</taxon>
        <taxon>Lecanorineae</taxon>
        <taxon>Cladoniaceae</taxon>
        <taxon>Cladonia</taxon>
    </lineage>
</organism>
<keyword evidence="1" id="KW-0812">Transmembrane</keyword>
<gene>
    <name evidence="2" type="ORF">JMJ35_008263</name>
</gene>
<feature type="transmembrane region" description="Helical" evidence="1">
    <location>
        <begin position="178"/>
        <end position="202"/>
    </location>
</feature>
<name>A0AA39QTE3_9LECA</name>
<keyword evidence="1" id="KW-1133">Transmembrane helix</keyword>
<sequence length="329" mass="36514">MTNMLQTREDGGEPKPPYFSTSVATIGGIPTVRQDIPISAVLIFIYLVGAIANQVIFRRNQRKGLKFPMSWAMFGFCMSRVGTHVLRIAWATRPTNARIAIAALIFTNIGVLVVYIVVLLLALRVFRATHPKLGWNRRLGKTFTVSYVLLLCAILLVIAFTILTFYTLNPTVRSVALWIQRGGILYMLLFNVASLSLLLLSWLLPRAQDNENFGTGGMGSKLIVLGVAILFTIFIAGFRTGTAWSAARLATNAAWYDSKAAFYVILFGFEIIIVYLFLITRFDRRFWVPNGSNKPGDYSRIDLDGSTAKRPLVQDSASVLDCASAQEKA</sequence>
<dbReference type="AlphaFoldDB" id="A0AA39QTE3"/>
<dbReference type="PANTHER" id="PTHR35184:SF1">
    <property type="entry name" value="INTEGRAL MEMBRANE PROTEIN"/>
    <property type="match status" value="1"/>
</dbReference>
<feature type="transmembrane region" description="Helical" evidence="1">
    <location>
        <begin position="222"/>
        <end position="240"/>
    </location>
</feature>
<comment type="caution">
    <text evidence="2">The sequence shown here is derived from an EMBL/GenBank/DDBJ whole genome shotgun (WGS) entry which is preliminary data.</text>
</comment>
<keyword evidence="3" id="KW-1185">Reference proteome</keyword>
<evidence type="ECO:0000313" key="2">
    <source>
        <dbReference type="EMBL" id="KAK0508892.1"/>
    </source>
</evidence>
<feature type="transmembrane region" description="Helical" evidence="1">
    <location>
        <begin position="36"/>
        <end position="57"/>
    </location>
</feature>
<proteinExistence type="predicted"/>
<protein>
    <submittedName>
        <fullName evidence="2">Uncharacterized protein</fullName>
    </submittedName>
</protein>
<feature type="transmembrane region" description="Helical" evidence="1">
    <location>
        <begin position="69"/>
        <end position="91"/>
    </location>
</feature>
<evidence type="ECO:0000313" key="3">
    <source>
        <dbReference type="Proteomes" id="UP001166286"/>
    </source>
</evidence>
<reference evidence="2" key="1">
    <citation type="submission" date="2023-03" db="EMBL/GenBank/DDBJ databases">
        <title>Complete genome of Cladonia borealis.</title>
        <authorList>
            <person name="Park H."/>
        </authorList>
    </citation>
    <scope>NUCLEOTIDE SEQUENCE</scope>
    <source>
        <strain evidence="2">ANT050790</strain>
    </source>
</reference>
<feature type="transmembrane region" description="Helical" evidence="1">
    <location>
        <begin position="144"/>
        <end position="166"/>
    </location>
</feature>